<dbReference type="KEGG" id="cel:CELE_C26D10.4"/>
<dbReference type="PRINTS" id="PR00960">
    <property type="entry name" value="LMBPPROTEIN"/>
</dbReference>
<dbReference type="FunCoup" id="Q18214">
    <property type="interactions" value="1601"/>
</dbReference>
<sequence length="839" mass="94463">MRWDIVTFSLGFNIEPSSIDSDIRHFQNIAFPNCEEILVVNDASEDIGSCGSALNALIRTAERLCYRNNLTVLTESVLQDVNVLIVLVSDPRTLQNAKDNSTIKGGNGYVFDTYLSNSVKNCSKIAANSTHTGVWIVGSDASWKLEKELNMFDLPQDSITGFTFLEKKNQLDHHGWYIVDKDNKLSGMEFDGEYAGKHFEESSHVILGFIYLPLNAATLFLSLYSEFPVAATTYLGVDSNVTPLKLSLFFDFFLATCTSEEEFIKNKLGIHEKVSENVQDRTNARKQIFKKFQDFKGRVEVLDIIEYQYKKFPEHSRNYRQLLDIFSGELNSNEDSERVIRSMLSICNLIDMDSKTAISNILKLLRDQILKTSTPELHLQIIFIASLALSIASDGKGGLRNGPAKNPLFEKLMNGSNRQKDFLNVFDEILKNWVSEPGHMIRAARHLETSAQKCIREMTDELCLSRSLKIGRQPHASPSTVIVTAPVRIDFFGGWLDTPPIFFSMDNAAVVNMAIKLDGKNPIRCFIEKIDKPFIEIVQDGLFVHIKSDNDLIYRHDKPSEAGSLVCACIVSLGFTNILDIFEKLQCCGLRINTSSDLPHGSGLGTSSIMACTILRAICAMGSVADNTYSLPHQIVHTVLRVEQIMTTGGGWQDQCGAIYEGIKKCYYERNHGIVHSPITISSEVRELLERRLLLVYTGKTRLAKNLLQEVIRNFFTCKETKQKLKKMAEAVDKFAKQIEKGELSVELLEHYYTTKNFMTRCEPPNVTELLEMLKRKKLIEVGWAAGAGGGGFIYLWISETTSPSDIENFLPSNPQFSNMTCHRITIPLETPFILELTM</sequence>
<dbReference type="OMA" id="LRVEQIM"/>
<dbReference type="PANTHER" id="PTHR32463:SF0">
    <property type="entry name" value="L-FUCOSE KINASE"/>
    <property type="match status" value="1"/>
</dbReference>
<dbReference type="eggNOG" id="KOG4644">
    <property type="taxonomic scope" value="Eukaryota"/>
</dbReference>
<keyword evidence="1" id="KW-0808">Transferase</keyword>
<dbReference type="WormBase" id="C26D10.4">
    <property type="protein sequence ID" value="CE36984"/>
    <property type="gene ID" value="WBGene00007745"/>
</dbReference>
<dbReference type="Pfam" id="PF00288">
    <property type="entry name" value="GHMP_kinases_N"/>
    <property type="match status" value="1"/>
</dbReference>
<dbReference type="InterPro" id="IPR020568">
    <property type="entry name" value="Ribosomal_Su5_D2-typ_SF"/>
</dbReference>
<keyword evidence="2" id="KW-0547">Nucleotide-binding</keyword>
<protein>
    <submittedName>
        <fullName evidence="8">GHMP kinase N-terminal domain-containing protein</fullName>
    </submittedName>
</protein>
<gene>
    <name evidence="8 10" type="ORF">C26D10.4</name>
    <name evidence="8" type="ORF">CELE_C26D10.4</name>
</gene>
<dbReference type="RefSeq" id="NP_495756.2">
    <property type="nucleotide sequence ID" value="NM_063355.6"/>
</dbReference>
<dbReference type="Pfam" id="PF08544">
    <property type="entry name" value="GHMP_kinases_C"/>
    <property type="match status" value="1"/>
</dbReference>
<evidence type="ECO:0000256" key="1">
    <source>
        <dbReference type="ARBA" id="ARBA00022679"/>
    </source>
</evidence>
<dbReference type="AGR" id="WB:WBGene00007745"/>
<dbReference type="Proteomes" id="UP000001940">
    <property type="component" value="Chromosome II"/>
</dbReference>
<dbReference type="InParanoid" id="Q18214"/>
<evidence type="ECO:0000313" key="8">
    <source>
        <dbReference type="EMBL" id="CAA91122.2"/>
    </source>
</evidence>
<evidence type="ECO:0000256" key="2">
    <source>
        <dbReference type="ARBA" id="ARBA00022741"/>
    </source>
</evidence>
<keyword evidence="9" id="KW-1185">Reference proteome</keyword>
<dbReference type="HOGENOM" id="CLU_338961_0_0_1"/>
<dbReference type="InterPro" id="IPR013750">
    <property type="entry name" value="GHMP_kinase_C_dom"/>
</dbReference>
<dbReference type="GO" id="GO:0005524">
    <property type="term" value="F:ATP binding"/>
    <property type="evidence" value="ECO:0007669"/>
    <property type="project" value="UniProtKB-KW"/>
</dbReference>
<evidence type="ECO:0000313" key="10">
    <source>
        <dbReference type="WormBase" id="C26D10.4"/>
    </source>
</evidence>
<proteinExistence type="inferred from homology"/>
<dbReference type="SUPFAM" id="SSF55060">
    <property type="entry name" value="GHMP Kinase, C-terminal domain"/>
    <property type="match status" value="1"/>
</dbReference>
<dbReference type="Bgee" id="WBGene00007745">
    <property type="expression patterns" value="Expressed in larva and 3 other cell types or tissues"/>
</dbReference>
<dbReference type="STRING" id="6239.C26D10.4.1"/>
<dbReference type="Reactome" id="R-CEL-6787639">
    <property type="pathway name" value="GDP-fucose biosynthesis"/>
</dbReference>
<dbReference type="PANTHER" id="PTHR32463">
    <property type="entry name" value="L-FUCOSE KINASE"/>
    <property type="match status" value="1"/>
</dbReference>
<comment type="similarity">
    <text evidence="5">Belongs to the GHMP kinase family.</text>
</comment>
<dbReference type="UCSC" id="C26D10.4">
    <property type="organism name" value="c. elegans"/>
</dbReference>
<dbReference type="InterPro" id="IPR052203">
    <property type="entry name" value="GHMP_Kinase-Related"/>
</dbReference>
<dbReference type="PIR" id="T19486">
    <property type="entry name" value="T19486"/>
</dbReference>
<dbReference type="PaxDb" id="6239-C26D10.4"/>
<dbReference type="GO" id="GO:0042352">
    <property type="term" value="P:GDP-L-fucose salvage"/>
    <property type="evidence" value="ECO:0000318"/>
    <property type="project" value="GO_Central"/>
</dbReference>
<evidence type="ECO:0000256" key="4">
    <source>
        <dbReference type="ARBA" id="ARBA00022840"/>
    </source>
</evidence>
<feature type="domain" description="GHMP kinase N-terminal" evidence="6">
    <location>
        <begin position="581"/>
        <end position="662"/>
    </location>
</feature>
<keyword evidence="4" id="KW-0067">ATP-binding</keyword>
<feature type="domain" description="GHMP kinase C-terminal" evidence="7">
    <location>
        <begin position="756"/>
        <end position="812"/>
    </location>
</feature>
<evidence type="ECO:0000313" key="9">
    <source>
        <dbReference type="Proteomes" id="UP000001940"/>
    </source>
</evidence>
<dbReference type="FunFam" id="3.30.230.120:FF:000010">
    <property type="entry name" value="Protein CBG25497"/>
    <property type="match status" value="1"/>
</dbReference>
<dbReference type="EMBL" id="BX284602">
    <property type="protein sequence ID" value="CAA91122.2"/>
    <property type="molecule type" value="Genomic_DNA"/>
</dbReference>
<dbReference type="InterPro" id="IPR006204">
    <property type="entry name" value="GHMP_kinase_N_dom"/>
</dbReference>
<accession>Q18214</accession>
<dbReference type="AlphaFoldDB" id="Q18214"/>
<name>Q18214_CAEEL</name>
<dbReference type="InterPro" id="IPR036554">
    <property type="entry name" value="GHMP_kinase_C_sf"/>
</dbReference>
<dbReference type="GO" id="GO:0050201">
    <property type="term" value="F:fucokinase activity"/>
    <property type="evidence" value="ECO:0000318"/>
    <property type="project" value="GO_Central"/>
</dbReference>
<dbReference type="SUPFAM" id="SSF54211">
    <property type="entry name" value="Ribosomal protein S5 domain 2-like"/>
    <property type="match status" value="1"/>
</dbReference>
<keyword evidence="3 8" id="KW-0418">Kinase</keyword>
<dbReference type="Gene3D" id="3.30.230.120">
    <property type="match status" value="1"/>
</dbReference>
<evidence type="ECO:0000256" key="3">
    <source>
        <dbReference type="ARBA" id="ARBA00022777"/>
    </source>
</evidence>
<evidence type="ECO:0000259" key="6">
    <source>
        <dbReference type="Pfam" id="PF00288"/>
    </source>
</evidence>
<dbReference type="GeneID" id="182938"/>
<organism evidence="8 9">
    <name type="scientific">Caenorhabditis elegans</name>
    <dbReference type="NCBI Taxonomy" id="6239"/>
    <lineage>
        <taxon>Eukaryota</taxon>
        <taxon>Metazoa</taxon>
        <taxon>Ecdysozoa</taxon>
        <taxon>Nematoda</taxon>
        <taxon>Chromadorea</taxon>
        <taxon>Rhabditida</taxon>
        <taxon>Rhabditina</taxon>
        <taxon>Rhabditomorpha</taxon>
        <taxon>Rhabditoidea</taxon>
        <taxon>Rhabditidae</taxon>
        <taxon>Peloderinae</taxon>
        <taxon>Caenorhabditis</taxon>
    </lineage>
</organism>
<evidence type="ECO:0000256" key="5">
    <source>
        <dbReference type="ARBA" id="ARBA00038121"/>
    </source>
</evidence>
<evidence type="ECO:0000259" key="7">
    <source>
        <dbReference type="Pfam" id="PF08544"/>
    </source>
</evidence>
<dbReference type="PhylomeDB" id="Q18214"/>
<dbReference type="OrthoDB" id="271303at2759"/>
<dbReference type="SMR" id="Q18214"/>
<reference evidence="8 9" key="1">
    <citation type="journal article" date="1998" name="Science">
        <title>Genome sequence of the nematode C. elegans: a platform for investigating biology.</title>
        <authorList>
            <consortium name="The C. elegans sequencing consortium"/>
            <person name="Sulson J.E."/>
            <person name="Waterston R."/>
        </authorList>
    </citation>
    <scope>NUCLEOTIDE SEQUENCE [LARGE SCALE GENOMIC DNA]</scope>
    <source>
        <strain evidence="8 9">Bristol N2</strain>
    </source>
</reference>
<dbReference type="CTD" id="182938"/>
<dbReference type="InterPro" id="IPR001174">
    <property type="entry name" value="HddA/FKP"/>
</dbReference>